<dbReference type="EMBL" id="GG704916">
    <property type="protein sequence ID" value="KJF61479.1"/>
    <property type="molecule type" value="Genomic_DNA"/>
</dbReference>
<dbReference type="KEGG" id="cim:CIMG_11084"/>
<evidence type="ECO:0000313" key="1">
    <source>
        <dbReference type="EMBL" id="KJF61479.1"/>
    </source>
</evidence>
<protein>
    <submittedName>
        <fullName evidence="1">Uncharacterized protein</fullName>
    </submittedName>
</protein>
<organism evidence="1 2">
    <name type="scientific">Coccidioides immitis (strain RS)</name>
    <name type="common">Valley fever fungus</name>
    <dbReference type="NCBI Taxonomy" id="246410"/>
    <lineage>
        <taxon>Eukaryota</taxon>
        <taxon>Fungi</taxon>
        <taxon>Dikarya</taxon>
        <taxon>Ascomycota</taxon>
        <taxon>Pezizomycotina</taxon>
        <taxon>Eurotiomycetes</taxon>
        <taxon>Eurotiomycetidae</taxon>
        <taxon>Onygenales</taxon>
        <taxon>Onygenaceae</taxon>
        <taxon>Coccidioides</taxon>
    </lineage>
</organism>
<reference evidence="2" key="2">
    <citation type="journal article" date="2010" name="Genome Res.">
        <title>Population genomic sequencing of Coccidioides fungi reveals recent hybridization and transposon control.</title>
        <authorList>
            <person name="Neafsey D.E."/>
            <person name="Barker B.M."/>
            <person name="Sharpton T.J."/>
            <person name="Stajich J.E."/>
            <person name="Park D.J."/>
            <person name="Whiston E."/>
            <person name="Hung C.-Y."/>
            <person name="McMahan C."/>
            <person name="White J."/>
            <person name="Sykes S."/>
            <person name="Heiman D."/>
            <person name="Young S."/>
            <person name="Zeng Q."/>
            <person name="Abouelleil A."/>
            <person name="Aftuck L."/>
            <person name="Bessette D."/>
            <person name="Brown A."/>
            <person name="FitzGerald M."/>
            <person name="Lui A."/>
            <person name="Macdonald J.P."/>
            <person name="Priest M."/>
            <person name="Orbach M.J."/>
            <person name="Galgiani J.N."/>
            <person name="Kirkland T.N."/>
            <person name="Cole G.T."/>
            <person name="Birren B.W."/>
            <person name="Henn M.R."/>
            <person name="Taylor J.W."/>
            <person name="Rounsley S.D."/>
        </authorList>
    </citation>
    <scope>GENOME REANNOTATION</scope>
    <source>
        <strain evidence="2">RS</strain>
    </source>
</reference>
<evidence type="ECO:0000313" key="2">
    <source>
        <dbReference type="Proteomes" id="UP000001261"/>
    </source>
</evidence>
<dbReference type="GeneID" id="24163555"/>
<gene>
    <name evidence="1" type="ORF">CIMG_11084</name>
</gene>
<sequence>MMMMMPCYPNYPWPQAPCFASSSHLRRCASARLRPSRPCFIAPRQCPFRALCLVSSACRAVSNPAQHPPMLLAPLSPVRFPPLAWSASPAEDADSENSLFIGPALLCPSHGCCLTPDERSTLTVRLPPIAQAACHCHPRTLSHSLIIKRQSTRRTGVLCDPHAQNNTIQLFLCPPAPFIPRLISLPAGRFLESRSSL</sequence>
<reference evidence="2" key="1">
    <citation type="journal article" date="2009" name="Genome Res.">
        <title>Comparative genomic analyses of the human fungal pathogens Coccidioides and their relatives.</title>
        <authorList>
            <person name="Sharpton T.J."/>
            <person name="Stajich J.E."/>
            <person name="Rounsley S.D."/>
            <person name="Gardner M.J."/>
            <person name="Wortman J.R."/>
            <person name="Jordar V.S."/>
            <person name="Maiti R."/>
            <person name="Kodira C.D."/>
            <person name="Neafsey D.E."/>
            <person name="Zeng Q."/>
            <person name="Hung C.-Y."/>
            <person name="McMahan C."/>
            <person name="Muszewska A."/>
            <person name="Grynberg M."/>
            <person name="Mandel M.A."/>
            <person name="Kellner E.M."/>
            <person name="Barker B.M."/>
            <person name="Galgiani J.N."/>
            <person name="Orbach M.J."/>
            <person name="Kirkland T.N."/>
            <person name="Cole G.T."/>
            <person name="Henn M.R."/>
            <person name="Birren B.W."/>
            <person name="Taylor J.W."/>
        </authorList>
    </citation>
    <scope>NUCLEOTIDE SEQUENCE [LARGE SCALE GENOMIC DNA]</scope>
    <source>
        <strain evidence="2">RS</strain>
    </source>
</reference>
<dbReference type="RefSeq" id="XP_012213652.1">
    <property type="nucleotide sequence ID" value="XM_012358229.1"/>
</dbReference>
<dbReference type="VEuPathDB" id="FungiDB:CIMG_11084"/>
<dbReference type="AlphaFoldDB" id="A0A0D8JWG0"/>
<dbReference type="Proteomes" id="UP000001261">
    <property type="component" value="Unassembled WGS sequence"/>
</dbReference>
<accession>A0A0D8JWG0</accession>
<keyword evidence="2" id="KW-1185">Reference proteome</keyword>
<dbReference type="InParanoid" id="A0A0D8JWG0"/>
<proteinExistence type="predicted"/>
<name>A0A0D8JWG0_COCIM</name>